<dbReference type="GO" id="GO:0030170">
    <property type="term" value="F:pyridoxal phosphate binding"/>
    <property type="evidence" value="ECO:0007669"/>
    <property type="project" value="InterPro"/>
</dbReference>
<dbReference type="RefSeq" id="WP_058273227.1">
    <property type="nucleotide sequence ID" value="NZ_CYPS01000035.1"/>
</dbReference>
<keyword evidence="3" id="KW-1185">Reference proteome</keyword>
<dbReference type="PANTHER" id="PTHR36930:SF1">
    <property type="entry name" value="MOSC DOMAIN-CONTAINING PROTEIN"/>
    <property type="match status" value="1"/>
</dbReference>
<proteinExistence type="predicted"/>
<dbReference type="AlphaFoldDB" id="A0A0P1E5H9"/>
<accession>A0A0P1E5H9</accession>
<dbReference type="Pfam" id="PF03473">
    <property type="entry name" value="MOSC"/>
    <property type="match status" value="1"/>
</dbReference>
<gene>
    <name evidence="2" type="primary">yuaD</name>
    <name evidence="2" type="ORF">RUM4293_02096</name>
</gene>
<dbReference type="PANTHER" id="PTHR36930">
    <property type="entry name" value="METAL-SULFUR CLUSTER BIOSYNTHESIS PROTEINS YUAD-RELATED"/>
    <property type="match status" value="1"/>
</dbReference>
<dbReference type="Gene3D" id="2.40.33.20">
    <property type="entry name" value="PK beta-barrel domain-like"/>
    <property type="match status" value="1"/>
</dbReference>
<dbReference type="SUPFAM" id="SSF50800">
    <property type="entry name" value="PK beta-barrel domain-like"/>
    <property type="match status" value="1"/>
</dbReference>
<feature type="domain" description="MOSC" evidence="1">
    <location>
        <begin position="33"/>
        <end position="182"/>
    </location>
</feature>
<dbReference type="InterPro" id="IPR052716">
    <property type="entry name" value="MOSC_domain"/>
</dbReference>
<evidence type="ECO:0000313" key="2">
    <source>
        <dbReference type="EMBL" id="CUH43203.1"/>
    </source>
</evidence>
<evidence type="ECO:0000313" key="3">
    <source>
        <dbReference type="Proteomes" id="UP000050786"/>
    </source>
</evidence>
<reference evidence="3" key="1">
    <citation type="submission" date="2015-09" db="EMBL/GenBank/DDBJ databases">
        <authorList>
            <person name="Rodrigo-Torres L."/>
            <person name="Arahal D.R."/>
        </authorList>
    </citation>
    <scope>NUCLEOTIDE SEQUENCE [LARGE SCALE GENOMIC DNA]</scope>
    <source>
        <strain evidence="3">CECT 4293</strain>
    </source>
</reference>
<dbReference type="PROSITE" id="PS51340">
    <property type="entry name" value="MOSC"/>
    <property type="match status" value="1"/>
</dbReference>
<organism evidence="2 3">
    <name type="scientific">Ruegeria atlantica</name>
    <dbReference type="NCBI Taxonomy" id="81569"/>
    <lineage>
        <taxon>Bacteria</taxon>
        <taxon>Pseudomonadati</taxon>
        <taxon>Pseudomonadota</taxon>
        <taxon>Alphaproteobacteria</taxon>
        <taxon>Rhodobacterales</taxon>
        <taxon>Roseobacteraceae</taxon>
        <taxon>Ruegeria</taxon>
    </lineage>
</organism>
<dbReference type="EMBL" id="CYPS01000035">
    <property type="protein sequence ID" value="CUH43203.1"/>
    <property type="molecule type" value="Genomic_DNA"/>
</dbReference>
<dbReference type="GO" id="GO:0003824">
    <property type="term" value="F:catalytic activity"/>
    <property type="evidence" value="ECO:0007669"/>
    <property type="project" value="InterPro"/>
</dbReference>
<protein>
    <submittedName>
        <fullName evidence="2">Putative metal-sulfur cluster biosynthesis proteins YuaD</fullName>
    </submittedName>
</protein>
<name>A0A0P1E5H9_9RHOB</name>
<dbReference type="InterPro" id="IPR011037">
    <property type="entry name" value="Pyrv_Knase-like_insert_dom_sf"/>
</dbReference>
<dbReference type="GO" id="GO:0030151">
    <property type="term" value="F:molybdenum ion binding"/>
    <property type="evidence" value="ECO:0007669"/>
    <property type="project" value="InterPro"/>
</dbReference>
<dbReference type="Proteomes" id="UP000050786">
    <property type="component" value="Unassembled WGS sequence"/>
</dbReference>
<evidence type="ECO:0000259" key="1">
    <source>
        <dbReference type="PROSITE" id="PS51340"/>
    </source>
</evidence>
<dbReference type="InterPro" id="IPR005302">
    <property type="entry name" value="MoCF_Sase_C"/>
</dbReference>
<sequence length="191" mass="20941">MPVLRETEFTGEVVWLGHVPAGGSIRAKAIDALKLEFSGDKGERHEGLNRASCVRVKNLYPQGTEIRNVRQLSVLSAEEMDATAKEIGLDRLDPSFLGVSILLRGIPDFTHLPPSSRLQGRDGVTITVDMENRPCVNPGREIEADQPGYGASFKPAAQGRRGVTAWVERPGQLRLGDQMSLFVPDQRAWAP</sequence>